<dbReference type="EMBL" id="AMQN01006589">
    <property type="status" value="NOT_ANNOTATED_CDS"/>
    <property type="molecule type" value="Genomic_DNA"/>
</dbReference>
<dbReference type="AlphaFoldDB" id="R7UZK1"/>
<evidence type="ECO:0008006" key="4">
    <source>
        <dbReference type="Google" id="ProtNLM"/>
    </source>
</evidence>
<dbReference type="Proteomes" id="UP000014760">
    <property type="component" value="Unassembled WGS sequence"/>
</dbReference>
<organism evidence="1">
    <name type="scientific">Capitella teleta</name>
    <name type="common">Polychaete worm</name>
    <dbReference type="NCBI Taxonomy" id="283909"/>
    <lineage>
        <taxon>Eukaryota</taxon>
        <taxon>Metazoa</taxon>
        <taxon>Spiralia</taxon>
        <taxon>Lophotrochozoa</taxon>
        <taxon>Annelida</taxon>
        <taxon>Polychaeta</taxon>
        <taxon>Sedentaria</taxon>
        <taxon>Scolecida</taxon>
        <taxon>Capitellidae</taxon>
        <taxon>Capitella</taxon>
    </lineage>
</organism>
<dbReference type="HOGENOM" id="CLU_2148214_0_0_1"/>
<evidence type="ECO:0000313" key="3">
    <source>
        <dbReference type="Proteomes" id="UP000014760"/>
    </source>
</evidence>
<sequence>MPVDVVLGSLNDETSQDLCDYVQNLHGRSRYHRGTAGFQLQIIARRTVSENAFGQVASRWRIFHTKLAVAKTIAKASCLLHNCMRLDGNIPEDGEYKSDNIFAELDPWRLGE</sequence>
<proteinExistence type="predicted"/>
<evidence type="ECO:0000313" key="1">
    <source>
        <dbReference type="EMBL" id="ELU08871.1"/>
    </source>
</evidence>
<protein>
    <recommendedName>
        <fullName evidence="4">DDE Tnp4 domain-containing protein</fullName>
    </recommendedName>
</protein>
<keyword evidence="3" id="KW-1185">Reference proteome</keyword>
<evidence type="ECO:0000313" key="2">
    <source>
        <dbReference type="EnsemblMetazoa" id="CapteP206058"/>
    </source>
</evidence>
<gene>
    <name evidence="1" type="ORF">CAPTEDRAFT_206058</name>
</gene>
<dbReference type="EMBL" id="KB298689">
    <property type="protein sequence ID" value="ELU08871.1"/>
    <property type="molecule type" value="Genomic_DNA"/>
</dbReference>
<name>R7UZK1_CAPTE</name>
<accession>R7UZK1</accession>
<reference evidence="1 3" key="2">
    <citation type="journal article" date="2013" name="Nature">
        <title>Insights into bilaterian evolution from three spiralian genomes.</title>
        <authorList>
            <person name="Simakov O."/>
            <person name="Marletaz F."/>
            <person name="Cho S.J."/>
            <person name="Edsinger-Gonzales E."/>
            <person name="Havlak P."/>
            <person name="Hellsten U."/>
            <person name="Kuo D.H."/>
            <person name="Larsson T."/>
            <person name="Lv J."/>
            <person name="Arendt D."/>
            <person name="Savage R."/>
            <person name="Osoegawa K."/>
            <person name="de Jong P."/>
            <person name="Grimwood J."/>
            <person name="Chapman J.A."/>
            <person name="Shapiro H."/>
            <person name="Aerts A."/>
            <person name="Otillar R.P."/>
            <person name="Terry A.Y."/>
            <person name="Boore J.L."/>
            <person name="Grigoriev I.V."/>
            <person name="Lindberg D.R."/>
            <person name="Seaver E.C."/>
            <person name="Weisblat D.A."/>
            <person name="Putnam N.H."/>
            <person name="Rokhsar D.S."/>
        </authorList>
    </citation>
    <scope>NUCLEOTIDE SEQUENCE</scope>
    <source>
        <strain evidence="1 3">I ESC-2004</strain>
    </source>
</reference>
<dbReference type="OrthoDB" id="8193319at2759"/>
<reference evidence="3" key="1">
    <citation type="submission" date="2012-12" db="EMBL/GenBank/DDBJ databases">
        <authorList>
            <person name="Hellsten U."/>
            <person name="Grimwood J."/>
            <person name="Chapman J.A."/>
            <person name="Shapiro H."/>
            <person name="Aerts A."/>
            <person name="Otillar R.P."/>
            <person name="Terry A.Y."/>
            <person name="Boore J.L."/>
            <person name="Simakov O."/>
            <person name="Marletaz F."/>
            <person name="Cho S.-J."/>
            <person name="Edsinger-Gonzales E."/>
            <person name="Havlak P."/>
            <person name="Kuo D.-H."/>
            <person name="Larsson T."/>
            <person name="Lv J."/>
            <person name="Arendt D."/>
            <person name="Savage R."/>
            <person name="Osoegawa K."/>
            <person name="de Jong P."/>
            <person name="Lindberg D.R."/>
            <person name="Seaver E.C."/>
            <person name="Weisblat D.A."/>
            <person name="Putnam N.H."/>
            <person name="Grigoriev I.V."/>
            <person name="Rokhsar D.S."/>
        </authorList>
    </citation>
    <scope>NUCLEOTIDE SEQUENCE</scope>
    <source>
        <strain evidence="3">I ESC-2004</strain>
    </source>
</reference>
<dbReference type="EnsemblMetazoa" id="CapteT206058">
    <property type="protein sequence ID" value="CapteP206058"/>
    <property type="gene ID" value="CapteG206058"/>
</dbReference>
<reference evidence="2" key="3">
    <citation type="submission" date="2015-06" db="UniProtKB">
        <authorList>
            <consortium name="EnsemblMetazoa"/>
        </authorList>
    </citation>
    <scope>IDENTIFICATION</scope>
</reference>